<dbReference type="Proteomes" id="UP000316500">
    <property type="component" value="Unassembled WGS sequence"/>
</dbReference>
<name>A0A558GMH8_PAENT</name>
<proteinExistence type="predicted"/>
<gene>
    <name evidence="1" type="ORF">FQP90_22460</name>
</gene>
<comment type="caution">
    <text evidence="1">The sequence shown here is derived from an EMBL/GenBank/DDBJ whole genome shotgun (WGS) entry which is preliminary data.</text>
</comment>
<accession>A0A558GMH8</accession>
<dbReference type="EMBL" id="VNFK01000030">
    <property type="protein sequence ID" value="TVU58013.1"/>
    <property type="molecule type" value="Genomic_DNA"/>
</dbReference>
<evidence type="ECO:0000313" key="2">
    <source>
        <dbReference type="Proteomes" id="UP000316500"/>
    </source>
</evidence>
<sequence length="284" mass="28553">MQPQPVRMRMPLSRAGIAVKAALLTVLVVLASVASLGASGGQSNGKMAEAKAVAAIQLALSPSSRSLDQGQSATFDATVSSSGGYLGPVAFSAAGLPSGTTAAWSPSSVVVNSGSTAKATLTIFTSPTTPAGKVDFTVTGTSGTIKSNAAKGQLHVKEVKRNFGVTGSLQGPLAPGVSLPLDLQISNPENKSIAVTNVSASISQVVRTPAAIAAGLPCSSADYNVTQFTGTYPFDVQPGSTSLSALGIPQASWPRISMLDTLQLQDGCKGATLELTYSGTGQAN</sequence>
<organism evidence="1 2">
    <name type="scientific">Paenarthrobacter nitroguajacolicus</name>
    <name type="common">Arthrobacter nitroguajacolicus</name>
    <dbReference type="NCBI Taxonomy" id="211146"/>
    <lineage>
        <taxon>Bacteria</taxon>
        <taxon>Bacillati</taxon>
        <taxon>Actinomycetota</taxon>
        <taxon>Actinomycetes</taxon>
        <taxon>Micrococcales</taxon>
        <taxon>Micrococcaceae</taxon>
        <taxon>Paenarthrobacter</taxon>
    </lineage>
</organism>
<evidence type="ECO:0000313" key="1">
    <source>
        <dbReference type="EMBL" id="TVU58013.1"/>
    </source>
</evidence>
<reference evidence="1 2" key="1">
    <citation type="submission" date="2019-07" db="EMBL/GenBank/DDBJ databases">
        <title>Diversity of Bacteria from Kongsfjorden, Arctic.</title>
        <authorList>
            <person name="Yu Y."/>
        </authorList>
    </citation>
    <scope>NUCLEOTIDE SEQUENCE [LARGE SCALE GENOMIC DNA]</scope>
    <source>
        <strain evidence="1 2">SM1928</strain>
    </source>
</reference>
<dbReference type="AlphaFoldDB" id="A0A558GMH8"/>
<protein>
    <submittedName>
        <fullName evidence="1">Uncharacterized protein</fullName>
    </submittedName>
</protein>
<dbReference type="RefSeq" id="WP_144653284.1">
    <property type="nucleotide sequence ID" value="NZ_VNFK01000030.1"/>
</dbReference>
<dbReference type="OrthoDB" id="4927814at2"/>